<organism evidence="3 4">
    <name type="scientific">Streptomyces sodiiphilus</name>
    <dbReference type="NCBI Taxonomy" id="226217"/>
    <lineage>
        <taxon>Bacteria</taxon>
        <taxon>Bacillati</taxon>
        <taxon>Actinomycetota</taxon>
        <taxon>Actinomycetes</taxon>
        <taxon>Kitasatosporales</taxon>
        <taxon>Streptomycetaceae</taxon>
        <taxon>Streptomyces</taxon>
    </lineage>
</organism>
<reference evidence="3 4" key="1">
    <citation type="journal article" date="2019" name="Int. J. Syst. Evol. Microbiol.">
        <title>The Global Catalogue of Microorganisms (GCM) 10K type strain sequencing project: providing services to taxonomists for standard genome sequencing and annotation.</title>
        <authorList>
            <consortium name="The Broad Institute Genomics Platform"/>
            <consortium name="The Broad Institute Genome Sequencing Center for Infectious Disease"/>
            <person name="Wu L."/>
            <person name="Ma J."/>
        </authorList>
    </citation>
    <scope>NUCLEOTIDE SEQUENCE [LARGE SCALE GENOMIC DNA]</scope>
    <source>
        <strain evidence="3 4">JCM 13581</strain>
    </source>
</reference>
<dbReference type="Proteomes" id="UP001501303">
    <property type="component" value="Unassembled WGS sequence"/>
</dbReference>
<feature type="transmembrane region" description="Helical" evidence="2">
    <location>
        <begin position="60"/>
        <end position="83"/>
    </location>
</feature>
<feature type="compositionally biased region" description="Low complexity" evidence="1">
    <location>
        <begin position="142"/>
        <end position="155"/>
    </location>
</feature>
<sequence length="178" mass="18680">MSTTTDQPSTASRLARGRAAFRDWRGQRPFWAGLFTLLAGLPIGYFPYANVTLGEVTIRMATTAGGGSLVIGVLLVVLGLTMWFQRHARIFAGVAAILLALVSLVVSNFGGFVVGFLLAMCGGGMSIAWAPGEREEEREEGAAPAPRTPAGPVRGTGSALDGFTGISTEQGKGRHRAE</sequence>
<keyword evidence="2" id="KW-1133">Transmembrane helix</keyword>
<feature type="transmembrane region" description="Helical" evidence="2">
    <location>
        <begin position="30"/>
        <end position="48"/>
    </location>
</feature>
<accession>A0ABN2NV36</accession>
<gene>
    <name evidence="3" type="ORF">GCM10009716_07080</name>
</gene>
<dbReference type="InterPro" id="IPR046096">
    <property type="entry name" value="DUF6114"/>
</dbReference>
<dbReference type="EMBL" id="BAAAMJ010000008">
    <property type="protein sequence ID" value="GAA1899846.1"/>
    <property type="molecule type" value="Genomic_DNA"/>
</dbReference>
<keyword evidence="2" id="KW-0812">Transmembrane</keyword>
<dbReference type="Pfam" id="PF19609">
    <property type="entry name" value="DUF6114"/>
    <property type="match status" value="1"/>
</dbReference>
<evidence type="ECO:0000256" key="1">
    <source>
        <dbReference type="SAM" id="MobiDB-lite"/>
    </source>
</evidence>
<proteinExistence type="predicted"/>
<evidence type="ECO:0008006" key="5">
    <source>
        <dbReference type="Google" id="ProtNLM"/>
    </source>
</evidence>
<protein>
    <recommendedName>
        <fullName evidence="5">Integral membrane protein</fullName>
    </recommendedName>
</protein>
<evidence type="ECO:0000313" key="3">
    <source>
        <dbReference type="EMBL" id="GAA1899846.1"/>
    </source>
</evidence>
<evidence type="ECO:0000313" key="4">
    <source>
        <dbReference type="Proteomes" id="UP001501303"/>
    </source>
</evidence>
<comment type="caution">
    <text evidence="3">The sequence shown here is derived from an EMBL/GenBank/DDBJ whole genome shotgun (WGS) entry which is preliminary data.</text>
</comment>
<keyword evidence="2" id="KW-0472">Membrane</keyword>
<keyword evidence="4" id="KW-1185">Reference proteome</keyword>
<feature type="region of interest" description="Disordered" evidence="1">
    <location>
        <begin position="132"/>
        <end position="178"/>
    </location>
</feature>
<dbReference type="RefSeq" id="WP_344258766.1">
    <property type="nucleotide sequence ID" value="NZ_BAAAMJ010000008.1"/>
</dbReference>
<evidence type="ECO:0000256" key="2">
    <source>
        <dbReference type="SAM" id="Phobius"/>
    </source>
</evidence>
<name>A0ABN2NV36_9ACTN</name>